<dbReference type="RefSeq" id="WP_084205081.1">
    <property type="nucleotide sequence ID" value="NZ_FTMD01000008.1"/>
</dbReference>
<proteinExistence type="predicted"/>
<dbReference type="Proteomes" id="UP000186819">
    <property type="component" value="Unassembled WGS sequence"/>
</dbReference>
<organism evidence="2 3">
    <name type="scientific">Aromatoleum tolulyticum</name>
    <dbReference type="NCBI Taxonomy" id="34027"/>
    <lineage>
        <taxon>Bacteria</taxon>
        <taxon>Pseudomonadati</taxon>
        <taxon>Pseudomonadota</taxon>
        <taxon>Betaproteobacteria</taxon>
        <taxon>Rhodocyclales</taxon>
        <taxon>Rhodocyclaceae</taxon>
        <taxon>Aromatoleum</taxon>
    </lineage>
</organism>
<dbReference type="Pfam" id="PF04233">
    <property type="entry name" value="Phage_Mu_F"/>
    <property type="match status" value="1"/>
</dbReference>
<reference evidence="3" key="1">
    <citation type="submission" date="2017-01" db="EMBL/GenBank/DDBJ databases">
        <authorList>
            <person name="Varghese N."/>
            <person name="Submissions S."/>
        </authorList>
    </citation>
    <scope>NUCLEOTIDE SEQUENCE [LARGE SCALE GENOMIC DNA]</scope>
    <source>
        <strain evidence="3">ATCC 51758</strain>
    </source>
</reference>
<evidence type="ECO:0000313" key="2">
    <source>
        <dbReference type="EMBL" id="SIQ96174.1"/>
    </source>
</evidence>
<protein>
    <submittedName>
        <fullName evidence="2">Phage Mu protein F like protein</fullName>
    </submittedName>
</protein>
<dbReference type="EMBL" id="FTMD01000008">
    <property type="protein sequence ID" value="SIQ96174.1"/>
    <property type="molecule type" value="Genomic_DNA"/>
</dbReference>
<dbReference type="InterPro" id="IPR006528">
    <property type="entry name" value="Phage_head_morphogenesis_dom"/>
</dbReference>
<gene>
    <name evidence="2" type="ORF">SAMN05421829_108155</name>
</gene>
<name>A0A1N6X1C4_9RHOO</name>
<evidence type="ECO:0000313" key="3">
    <source>
        <dbReference type="Proteomes" id="UP000186819"/>
    </source>
</evidence>
<dbReference type="AlphaFoldDB" id="A0A1N6X1C4"/>
<dbReference type="OrthoDB" id="9813502at2"/>
<dbReference type="STRING" id="34027.SAMN05421829_108155"/>
<sequence length="421" mass="46972">MADKATAGAAGAFDLPFAEQIGFFRRKLNLPTEAWDDIRKAAHDRAFVVAGAMKADLLQDLREAVAKAIAAGTTLETFRKDFRQIVAKHGWTGWTGEGSKAGEAWRTKVIYETNLRTSYAAGRWAQLTDADMVKNRPFWRYVHNDSVLHPRPLHKRWGDMRLTLPHDHLFWQTHFPPNGWGCRCRVTAVTGPKDGDATEPPAGWRAIDPKTGAPMGIDKGWAYAPGANAATPLADLVGQKLLNLDAPIGAAMWEQLAPALAMERRLAWYDTVDAWRASGPVGARRHHVVGALQPSVLDWLRTERQIEPASAEIAVQDNLVLGPKERRHQERSRDGLTDAEWRRLPELLDAPEQVLFHERTGHLLFVLPAGEDAAQKIAVEFDYRIGKKTDARELNMIVSAYRQAMRDIDGEVKGGVWVPVE</sequence>
<feature type="domain" description="Phage head morphogenesis" evidence="1">
    <location>
        <begin position="59"/>
        <end position="186"/>
    </location>
</feature>
<accession>A0A1N6X1C4</accession>
<keyword evidence="3" id="KW-1185">Reference proteome</keyword>
<evidence type="ECO:0000259" key="1">
    <source>
        <dbReference type="Pfam" id="PF04233"/>
    </source>
</evidence>